<evidence type="ECO:0000313" key="10">
    <source>
        <dbReference type="EMBL" id="QDC23770.1"/>
    </source>
</evidence>
<dbReference type="InterPro" id="IPR009010">
    <property type="entry name" value="Asp_de-COase-like_dom_sf"/>
</dbReference>
<dbReference type="Pfam" id="PF18364">
    <property type="entry name" value="Molybdopterin_N"/>
    <property type="match status" value="1"/>
</dbReference>
<proteinExistence type="inferred from homology"/>
<dbReference type="RefSeq" id="WP_139927212.1">
    <property type="nucleotide sequence ID" value="NZ_CP040915.1"/>
</dbReference>
<keyword evidence="5" id="KW-0574">Periplasm</keyword>
<dbReference type="SUPFAM" id="SSF50692">
    <property type="entry name" value="ADC-like"/>
    <property type="match status" value="1"/>
</dbReference>
<dbReference type="InterPro" id="IPR050612">
    <property type="entry name" value="Prok_Mopterin_Oxidored"/>
</dbReference>
<organism evidence="10 11">
    <name type="scientific">Georgenia yuyongxinii</name>
    <dbReference type="NCBI Taxonomy" id="2589797"/>
    <lineage>
        <taxon>Bacteria</taxon>
        <taxon>Bacillati</taxon>
        <taxon>Actinomycetota</taxon>
        <taxon>Actinomycetes</taxon>
        <taxon>Micrococcales</taxon>
        <taxon>Bogoriellaceae</taxon>
        <taxon>Georgenia</taxon>
    </lineage>
</organism>
<evidence type="ECO:0000256" key="1">
    <source>
        <dbReference type="ARBA" id="ARBA00001942"/>
    </source>
</evidence>
<dbReference type="GO" id="GO:0030151">
    <property type="term" value="F:molybdenum ion binding"/>
    <property type="evidence" value="ECO:0007669"/>
    <property type="project" value="TreeGrafter"/>
</dbReference>
<feature type="domain" description="Molybdopterin dinucleotide-binding" evidence="8">
    <location>
        <begin position="624"/>
        <end position="739"/>
    </location>
</feature>
<dbReference type="Gene3D" id="2.40.40.20">
    <property type="match status" value="1"/>
</dbReference>
<dbReference type="Proteomes" id="UP000314616">
    <property type="component" value="Chromosome"/>
</dbReference>
<accession>A0A5B8C160</accession>
<dbReference type="GO" id="GO:0009055">
    <property type="term" value="F:electron transfer activity"/>
    <property type="evidence" value="ECO:0007669"/>
    <property type="project" value="TreeGrafter"/>
</dbReference>
<comment type="cofactor">
    <cofactor evidence="1">
        <name>Mo-bis(molybdopterin guanine dinucleotide)</name>
        <dbReference type="ChEBI" id="CHEBI:60539"/>
    </cofactor>
</comment>
<dbReference type="Gene3D" id="3.40.50.740">
    <property type="match status" value="1"/>
</dbReference>
<gene>
    <name evidence="10" type="ORF">FE374_03230</name>
</gene>
<dbReference type="GO" id="GO:0016491">
    <property type="term" value="F:oxidoreductase activity"/>
    <property type="evidence" value="ECO:0007669"/>
    <property type="project" value="UniProtKB-KW"/>
</dbReference>
<dbReference type="Pfam" id="PF01568">
    <property type="entry name" value="Molydop_binding"/>
    <property type="match status" value="1"/>
</dbReference>
<dbReference type="KEGG" id="gyu:FE374_03230"/>
<dbReference type="GO" id="GO:0030288">
    <property type="term" value="C:outer membrane-bounded periplasmic space"/>
    <property type="evidence" value="ECO:0007669"/>
    <property type="project" value="TreeGrafter"/>
</dbReference>
<reference evidence="10 11" key="1">
    <citation type="submission" date="2019-05" db="EMBL/GenBank/DDBJ databases">
        <title>Georgenia *** sp. nov., and Georgenia *** sp. nov., isolated from the intestinal contents of plateau pika (Ochotona curzoniae) in the Qinghai-Tibet plateau of China.</title>
        <authorList>
            <person name="Tian Z."/>
        </authorList>
    </citation>
    <scope>NUCLEOTIDE SEQUENCE [LARGE SCALE GENOMIC DNA]</scope>
    <source>
        <strain evidence="10 11">Z443</strain>
    </source>
</reference>
<evidence type="ECO:0000256" key="5">
    <source>
        <dbReference type="ARBA" id="ARBA00022764"/>
    </source>
</evidence>
<dbReference type="PANTHER" id="PTHR43742">
    <property type="entry name" value="TRIMETHYLAMINE-N-OXIDE REDUCTASE"/>
    <property type="match status" value="1"/>
</dbReference>
<dbReference type="Gene3D" id="3.40.228.10">
    <property type="entry name" value="Dimethylsulfoxide Reductase, domain 2"/>
    <property type="match status" value="1"/>
</dbReference>
<keyword evidence="3" id="KW-0500">Molybdenum</keyword>
<evidence type="ECO:0000313" key="11">
    <source>
        <dbReference type="Proteomes" id="UP000314616"/>
    </source>
</evidence>
<sequence>MSSDTDPRVHHSHWGAFTGRLRGGDLEVAPHPVDPDPSPLLGNIPEAAHHATRVGRPMIRRSWLEEGPGRRDRSDEDFVEVSWQQALDLAAQELARVRGEHGNSAIYGKSYGWGSAGRFHHAQSQVHRFLNVIGGHVSAIGTYSAGCAETFWPLVLGEAGRDPYSWHSWQEISENTELLLAFGGLPRKNMFVSSGGIARHRAGEHLQALHERGGTIVSISPIRDDAPANVPAQWVSMRPFGDVPMILAMCYVLVVEGLHDEHFLSHYTVGAEKVIAYILGTADGVAKTPAWAANLCGVPPQTIEELARRAASSRTLINLTHSLQRAENGEQPLWAALTLAALLGQIGEPGCGVSYPLGSMANSGERPGAVKVPSLPQPPNAVDARIPVARIADMLLDPGGTYRFRGETRTYPDIRLVYWVGGNPFHHHQDLFRLMRAFEVPETVIVHEQYWTATARRADIVLPATTTLERRDFSAGKLDSRVVAMEKLIAPYGQARDDYDIFAGLSERLGLRDEFTEGRTGEEWVDHLLRNLLENFTATGFQAPTSEEFWQLGGVDIPPGQDYEPRFARFRADPERNALTTPSGKIELFSQQIAAAGVPSCPGHAYWSEPSQRVDDREVREGFLQLVANNPPTRLHSQLDVGAVSQRSKVQGREPLRMHPADARLRGITDGNVVRVASPQGACLAGAVVTEAVRPGVVQLATGAWFQPEWLEDGPTCVHGNPNAVTVDVGTSALTQGCSGQLARVTVVRYDGPLPPVRVTTSSPEGRSRR</sequence>
<dbReference type="Pfam" id="PF00384">
    <property type="entry name" value="Molybdopterin"/>
    <property type="match status" value="1"/>
</dbReference>
<evidence type="ECO:0000259" key="8">
    <source>
        <dbReference type="Pfam" id="PF01568"/>
    </source>
</evidence>
<evidence type="ECO:0000256" key="2">
    <source>
        <dbReference type="ARBA" id="ARBA00010312"/>
    </source>
</evidence>
<dbReference type="InterPro" id="IPR041460">
    <property type="entry name" value="Molybdopterin_N"/>
</dbReference>
<keyword evidence="6" id="KW-0560">Oxidoreductase</keyword>
<dbReference type="InterPro" id="IPR006655">
    <property type="entry name" value="Mopterin_OxRdtase_prok_CS"/>
</dbReference>
<protein>
    <recommendedName>
        <fullName evidence="12">Biotin/methionine sulfoxide reductase</fullName>
    </recommendedName>
</protein>
<evidence type="ECO:0008006" key="12">
    <source>
        <dbReference type="Google" id="ProtNLM"/>
    </source>
</evidence>
<dbReference type="AlphaFoldDB" id="A0A5B8C160"/>
<comment type="similarity">
    <text evidence="2">Belongs to the prokaryotic molybdopterin-containing oxidoreductase family.</text>
</comment>
<feature type="domain" description="Molybdopterin oxidoreductase" evidence="7">
    <location>
        <begin position="53"/>
        <end position="508"/>
    </location>
</feature>
<evidence type="ECO:0000259" key="9">
    <source>
        <dbReference type="Pfam" id="PF18364"/>
    </source>
</evidence>
<dbReference type="GO" id="GO:0009061">
    <property type="term" value="P:anaerobic respiration"/>
    <property type="evidence" value="ECO:0007669"/>
    <property type="project" value="TreeGrafter"/>
</dbReference>
<dbReference type="InterPro" id="IPR006657">
    <property type="entry name" value="MoPterin_dinucl-bd_dom"/>
</dbReference>
<feature type="domain" description="Molybdopterin oxidoreductase N-terminal" evidence="9">
    <location>
        <begin position="10"/>
        <end position="49"/>
    </location>
</feature>
<evidence type="ECO:0000256" key="3">
    <source>
        <dbReference type="ARBA" id="ARBA00022505"/>
    </source>
</evidence>
<dbReference type="InterPro" id="IPR006656">
    <property type="entry name" value="Mopterin_OxRdtase"/>
</dbReference>
<evidence type="ECO:0000256" key="6">
    <source>
        <dbReference type="ARBA" id="ARBA00023002"/>
    </source>
</evidence>
<dbReference type="SUPFAM" id="SSF53706">
    <property type="entry name" value="Formate dehydrogenase/DMSO reductase, domains 1-3"/>
    <property type="match status" value="1"/>
</dbReference>
<dbReference type="EMBL" id="CP040915">
    <property type="protein sequence ID" value="QDC23770.1"/>
    <property type="molecule type" value="Genomic_DNA"/>
</dbReference>
<evidence type="ECO:0000256" key="4">
    <source>
        <dbReference type="ARBA" id="ARBA00022723"/>
    </source>
</evidence>
<dbReference type="GO" id="GO:0043546">
    <property type="term" value="F:molybdopterin cofactor binding"/>
    <property type="evidence" value="ECO:0007669"/>
    <property type="project" value="InterPro"/>
</dbReference>
<name>A0A5B8C160_9MICO</name>
<dbReference type="PANTHER" id="PTHR43742:SF10">
    <property type="entry name" value="TRIMETHYLAMINE-N-OXIDE REDUCTASE 2"/>
    <property type="match status" value="1"/>
</dbReference>
<dbReference type="OrthoDB" id="7376058at2"/>
<dbReference type="PROSITE" id="PS00490">
    <property type="entry name" value="MOLYBDOPTERIN_PROK_2"/>
    <property type="match status" value="1"/>
</dbReference>
<dbReference type="Gene3D" id="3.90.55.10">
    <property type="entry name" value="Dimethylsulfoxide Reductase, domain 3"/>
    <property type="match status" value="1"/>
</dbReference>
<evidence type="ECO:0000259" key="7">
    <source>
        <dbReference type="Pfam" id="PF00384"/>
    </source>
</evidence>
<keyword evidence="4" id="KW-0479">Metal-binding</keyword>